<dbReference type="PANTHER" id="PTHR47506">
    <property type="entry name" value="TRANSCRIPTIONAL REGULATORY PROTEIN"/>
    <property type="match status" value="1"/>
</dbReference>
<protein>
    <submittedName>
        <fullName evidence="6">TetR/AcrR family transcriptional regulator</fullName>
    </submittedName>
</protein>
<dbReference type="Gene3D" id="1.10.10.60">
    <property type="entry name" value="Homeodomain-like"/>
    <property type="match status" value="1"/>
</dbReference>
<dbReference type="Gene3D" id="1.10.357.10">
    <property type="entry name" value="Tetracycline Repressor, domain 2"/>
    <property type="match status" value="1"/>
</dbReference>
<feature type="domain" description="HTH tetR-type" evidence="5">
    <location>
        <begin position="5"/>
        <end position="65"/>
    </location>
</feature>
<evidence type="ECO:0000313" key="7">
    <source>
        <dbReference type="Proteomes" id="UP001215231"/>
    </source>
</evidence>
<dbReference type="RefSeq" id="WP_274054178.1">
    <property type="nucleotide sequence ID" value="NZ_CP059693.1"/>
</dbReference>
<evidence type="ECO:0000256" key="3">
    <source>
        <dbReference type="ARBA" id="ARBA00023163"/>
    </source>
</evidence>
<evidence type="ECO:0000256" key="4">
    <source>
        <dbReference type="PROSITE-ProRule" id="PRU00335"/>
    </source>
</evidence>
<dbReference type="Proteomes" id="UP001215231">
    <property type="component" value="Chromosome"/>
</dbReference>
<name>A0ABY7VJ17_9GAMM</name>
<reference evidence="6 7" key="1">
    <citation type="journal article" date="2022" name="Mar. Drugs">
        <title>Bioassay-Guided Fractionation Leads to the Detection of Cholic Acid Generated by the Rare Thalassomonas sp.</title>
        <authorList>
            <person name="Pheiffer F."/>
            <person name="Schneider Y.K."/>
            <person name="Hansen E.H."/>
            <person name="Andersen J.H."/>
            <person name="Isaksson J."/>
            <person name="Busche T."/>
            <person name="R C."/>
            <person name="Kalinowski J."/>
            <person name="Zyl L.V."/>
            <person name="Trindade M."/>
        </authorList>
    </citation>
    <scope>NUCLEOTIDE SEQUENCE [LARGE SCALE GENOMIC DNA]</scope>
    <source>
        <strain evidence="6 7">A5K-61T</strain>
    </source>
</reference>
<evidence type="ECO:0000313" key="6">
    <source>
        <dbReference type="EMBL" id="WDE13745.1"/>
    </source>
</evidence>
<organism evidence="6 7">
    <name type="scientific">Thalassomonas haliotis</name>
    <dbReference type="NCBI Taxonomy" id="485448"/>
    <lineage>
        <taxon>Bacteria</taxon>
        <taxon>Pseudomonadati</taxon>
        <taxon>Pseudomonadota</taxon>
        <taxon>Gammaproteobacteria</taxon>
        <taxon>Alteromonadales</taxon>
        <taxon>Colwelliaceae</taxon>
        <taxon>Thalassomonas</taxon>
    </lineage>
</organism>
<keyword evidence="2 4" id="KW-0238">DNA-binding</keyword>
<evidence type="ECO:0000256" key="1">
    <source>
        <dbReference type="ARBA" id="ARBA00023015"/>
    </source>
</evidence>
<evidence type="ECO:0000259" key="5">
    <source>
        <dbReference type="PROSITE" id="PS50977"/>
    </source>
</evidence>
<dbReference type="PROSITE" id="PS01081">
    <property type="entry name" value="HTH_TETR_1"/>
    <property type="match status" value="1"/>
</dbReference>
<dbReference type="PROSITE" id="PS50977">
    <property type="entry name" value="HTH_TETR_2"/>
    <property type="match status" value="1"/>
</dbReference>
<feature type="DNA-binding region" description="H-T-H motif" evidence="4">
    <location>
        <begin position="28"/>
        <end position="47"/>
    </location>
</feature>
<gene>
    <name evidence="6" type="ORF">H3N35_10095</name>
</gene>
<dbReference type="SUPFAM" id="SSF46689">
    <property type="entry name" value="Homeodomain-like"/>
    <property type="match status" value="1"/>
</dbReference>
<dbReference type="SUPFAM" id="SSF48498">
    <property type="entry name" value="Tetracyclin repressor-like, C-terminal domain"/>
    <property type="match status" value="1"/>
</dbReference>
<dbReference type="Pfam" id="PF16925">
    <property type="entry name" value="TetR_C_13"/>
    <property type="match status" value="1"/>
</dbReference>
<keyword evidence="7" id="KW-1185">Reference proteome</keyword>
<dbReference type="InterPro" id="IPR011075">
    <property type="entry name" value="TetR_C"/>
</dbReference>
<proteinExistence type="predicted"/>
<dbReference type="EMBL" id="CP059693">
    <property type="protein sequence ID" value="WDE13745.1"/>
    <property type="molecule type" value="Genomic_DNA"/>
</dbReference>
<sequence length="193" mass="21435">MRNAEFDREQVLRAAMHAFMQKGYAKTSMQDLTKATGLHPGSIYCAFDNKRGLLLAALDQYQQDRTAELQGFFSDKGTVLSQLKNYLDSIVSECLNTGVPQACLLTRALNEIASQDEEIQAMITANLGGWQQAITEKFSQAQANGELGKQRDCAHLGRYFVLGIYGLRTFAQTTPETAILQQLADQLFQDVCV</sequence>
<dbReference type="InterPro" id="IPR001647">
    <property type="entry name" value="HTH_TetR"/>
</dbReference>
<dbReference type="PRINTS" id="PR00455">
    <property type="entry name" value="HTHTETR"/>
</dbReference>
<keyword evidence="3" id="KW-0804">Transcription</keyword>
<evidence type="ECO:0000256" key="2">
    <source>
        <dbReference type="ARBA" id="ARBA00023125"/>
    </source>
</evidence>
<dbReference type="InterPro" id="IPR036271">
    <property type="entry name" value="Tet_transcr_reg_TetR-rel_C_sf"/>
</dbReference>
<dbReference type="PANTHER" id="PTHR47506:SF8">
    <property type="entry name" value="REPRESSOR OF PUTATIVE XENOBIOTIC REDUCTASE TETR FAMILY-RELATED"/>
    <property type="match status" value="1"/>
</dbReference>
<accession>A0ABY7VJ17</accession>
<keyword evidence="1" id="KW-0805">Transcription regulation</keyword>
<dbReference type="Pfam" id="PF00440">
    <property type="entry name" value="TetR_N"/>
    <property type="match status" value="1"/>
</dbReference>
<dbReference type="InterPro" id="IPR009057">
    <property type="entry name" value="Homeodomain-like_sf"/>
</dbReference>
<dbReference type="InterPro" id="IPR023772">
    <property type="entry name" value="DNA-bd_HTH_TetR-type_CS"/>
</dbReference>